<feature type="transmembrane region" description="Helical" evidence="10">
    <location>
        <begin position="62"/>
        <end position="84"/>
    </location>
</feature>
<dbReference type="Proteomes" id="UP000595847">
    <property type="component" value="Chromosome"/>
</dbReference>
<reference evidence="11 13" key="1">
    <citation type="submission" date="2020-12" db="EMBL/GenBank/DDBJ databases">
        <title>strain FJAT-54423T represents a novel species of the genus Brevibacillus.</title>
        <authorList>
            <person name="Tang R."/>
        </authorList>
    </citation>
    <scope>NUCLEOTIDE SEQUENCE [LARGE SCALE GENOMIC DNA]</scope>
    <source>
        <strain evidence="11 13">FJAT-54423</strain>
    </source>
</reference>
<feature type="transmembrane region" description="Helical" evidence="10">
    <location>
        <begin position="96"/>
        <end position="116"/>
    </location>
</feature>
<keyword evidence="3 10" id="KW-0812">Transmembrane</keyword>
<evidence type="ECO:0000256" key="5">
    <source>
        <dbReference type="ARBA" id="ARBA00023136"/>
    </source>
</evidence>
<dbReference type="Proteomes" id="UP000677234">
    <property type="component" value="Chromosome"/>
</dbReference>
<evidence type="ECO:0000313" key="11">
    <source>
        <dbReference type="EMBL" id="QQE76574.1"/>
    </source>
</evidence>
<evidence type="ECO:0000313" key="13">
    <source>
        <dbReference type="Proteomes" id="UP000595847"/>
    </source>
</evidence>
<keyword evidence="10" id="KW-0406">Ion transport</keyword>
<keyword evidence="14" id="KW-1185">Reference proteome</keyword>
<evidence type="ECO:0000256" key="1">
    <source>
        <dbReference type="ARBA" id="ARBA00004651"/>
    </source>
</evidence>
<dbReference type="GO" id="GO:0005886">
    <property type="term" value="C:plasma membrane"/>
    <property type="evidence" value="ECO:0007669"/>
    <property type="project" value="UniProtKB-SubCell"/>
</dbReference>
<accession>A0A7T5JQP8</accession>
<comment type="catalytic activity">
    <reaction evidence="8">
        <text>fluoride(in) = fluoride(out)</text>
        <dbReference type="Rhea" id="RHEA:76159"/>
        <dbReference type="ChEBI" id="CHEBI:17051"/>
    </reaction>
    <physiologicalReaction direction="left-to-right" evidence="8">
        <dbReference type="Rhea" id="RHEA:76160"/>
    </physiologicalReaction>
</comment>
<comment type="function">
    <text evidence="9 10">Fluoride-specific ion channel. Important for reducing fluoride concentration in the cell, thus reducing its toxicity.</text>
</comment>
<dbReference type="GO" id="GO:0046872">
    <property type="term" value="F:metal ion binding"/>
    <property type="evidence" value="ECO:0007669"/>
    <property type="project" value="UniProtKB-KW"/>
</dbReference>
<evidence type="ECO:0000256" key="3">
    <source>
        <dbReference type="ARBA" id="ARBA00022692"/>
    </source>
</evidence>
<reference evidence="12" key="2">
    <citation type="submission" date="2021-04" db="EMBL/GenBank/DDBJ databases">
        <title>Brevibacillus composti FJAT-54423, complete genome.</title>
        <authorList>
            <person name="Tang R."/>
        </authorList>
    </citation>
    <scope>NUCLEOTIDE SEQUENCE</scope>
    <source>
        <strain evidence="12">FJAT-54424</strain>
    </source>
</reference>
<comment type="activity regulation">
    <text evidence="10">Na(+) is not transported, but it plays an essential structural role and its presence is essential for fluoride channel function.</text>
</comment>
<name>A0A7T5JQP8_9BACL</name>
<dbReference type="EMBL" id="CP073708">
    <property type="protein sequence ID" value="QUO43647.1"/>
    <property type="molecule type" value="Genomic_DNA"/>
</dbReference>
<evidence type="ECO:0000256" key="8">
    <source>
        <dbReference type="ARBA" id="ARBA00035585"/>
    </source>
</evidence>
<keyword evidence="2 10" id="KW-1003">Cell membrane</keyword>
<dbReference type="GO" id="GO:0062054">
    <property type="term" value="F:fluoride channel activity"/>
    <property type="evidence" value="ECO:0007669"/>
    <property type="project" value="UniProtKB-UniRule"/>
</dbReference>
<protein>
    <recommendedName>
        <fullName evidence="10">Fluoride-specific ion channel FluC</fullName>
    </recommendedName>
</protein>
<evidence type="ECO:0000256" key="9">
    <source>
        <dbReference type="ARBA" id="ARBA00049940"/>
    </source>
</evidence>
<dbReference type="PANTHER" id="PTHR28259:SF1">
    <property type="entry name" value="FLUORIDE EXPORT PROTEIN 1-RELATED"/>
    <property type="match status" value="1"/>
</dbReference>
<evidence type="ECO:0000256" key="10">
    <source>
        <dbReference type="HAMAP-Rule" id="MF_00454"/>
    </source>
</evidence>
<dbReference type="Pfam" id="PF02537">
    <property type="entry name" value="CRCB"/>
    <property type="match status" value="1"/>
</dbReference>
<sequence>MAWMAVAIGGAVGSALRYGIGQALNQPGWPAGTWAANVLGSFAIGLFYVWGKEKGLLPADVYLLLTTGLLGGFTTFSTFSLEVVGFVGEGLLVRGLLYAGASIMLGLLACAAGIWLGRQVW</sequence>
<proteinExistence type="inferred from homology"/>
<keyword evidence="5 10" id="KW-0472">Membrane</keyword>
<dbReference type="AlphaFoldDB" id="A0A7T5JQP8"/>
<dbReference type="GO" id="GO:0140114">
    <property type="term" value="P:cellular detoxification of fluoride"/>
    <property type="evidence" value="ECO:0007669"/>
    <property type="project" value="UniProtKB-UniRule"/>
</dbReference>
<evidence type="ECO:0000256" key="7">
    <source>
        <dbReference type="ARBA" id="ARBA00035120"/>
    </source>
</evidence>
<comment type="subcellular location">
    <subcellularLocation>
        <location evidence="1 10">Cell membrane</location>
        <topology evidence="1 10">Multi-pass membrane protein</topology>
    </subcellularLocation>
</comment>
<feature type="binding site" evidence="10">
    <location>
        <position position="74"/>
    </location>
    <ligand>
        <name>Na(+)</name>
        <dbReference type="ChEBI" id="CHEBI:29101"/>
        <note>structural</note>
    </ligand>
</feature>
<keyword evidence="10" id="KW-0915">Sodium</keyword>
<keyword evidence="4 10" id="KW-1133">Transmembrane helix</keyword>
<organism evidence="11 13">
    <name type="scientific">Brevibacillus composti</name>
    <dbReference type="NCBI Taxonomy" id="2796470"/>
    <lineage>
        <taxon>Bacteria</taxon>
        <taxon>Bacillati</taxon>
        <taxon>Bacillota</taxon>
        <taxon>Bacilli</taxon>
        <taxon>Bacillales</taxon>
        <taxon>Paenibacillaceae</taxon>
        <taxon>Brevibacillus</taxon>
    </lineage>
</organism>
<keyword evidence="6 10" id="KW-0407">Ion channel</keyword>
<evidence type="ECO:0000313" key="12">
    <source>
        <dbReference type="EMBL" id="QUO43647.1"/>
    </source>
</evidence>
<dbReference type="KEGG" id="bcop:JD108_10495"/>
<dbReference type="HAMAP" id="MF_00454">
    <property type="entry name" value="FluC"/>
    <property type="match status" value="1"/>
</dbReference>
<dbReference type="InterPro" id="IPR003691">
    <property type="entry name" value="FluC"/>
</dbReference>
<dbReference type="NCBIfam" id="TIGR00494">
    <property type="entry name" value="crcB"/>
    <property type="match status" value="1"/>
</dbReference>
<gene>
    <name evidence="10 11" type="primary">crcB</name>
    <name evidence="10" type="synonym">fluC</name>
    <name evidence="11" type="ORF">JD108_10495</name>
    <name evidence="12" type="ORF">KDJ56_10185</name>
</gene>
<feature type="binding site" evidence="10">
    <location>
        <position position="71"/>
    </location>
    <ligand>
        <name>Na(+)</name>
        <dbReference type="ChEBI" id="CHEBI:29101"/>
        <note>structural</note>
    </ligand>
</feature>
<evidence type="ECO:0000313" key="14">
    <source>
        <dbReference type="Proteomes" id="UP000677234"/>
    </source>
</evidence>
<evidence type="ECO:0000256" key="4">
    <source>
        <dbReference type="ARBA" id="ARBA00022989"/>
    </source>
</evidence>
<comment type="similarity">
    <text evidence="7 10">Belongs to the fluoride channel Fluc/FEX (TC 1.A.43) family.</text>
</comment>
<keyword evidence="10" id="KW-0813">Transport</keyword>
<dbReference type="PANTHER" id="PTHR28259">
    <property type="entry name" value="FLUORIDE EXPORT PROTEIN 1-RELATED"/>
    <property type="match status" value="1"/>
</dbReference>
<dbReference type="EMBL" id="CP066308">
    <property type="protein sequence ID" value="QQE76574.1"/>
    <property type="molecule type" value="Genomic_DNA"/>
</dbReference>
<keyword evidence="10" id="KW-0479">Metal-binding</keyword>
<evidence type="ECO:0000256" key="6">
    <source>
        <dbReference type="ARBA" id="ARBA00023303"/>
    </source>
</evidence>
<evidence type="ECO:0000256" key="2">
    <source>
        <dbReference type="ARBA" id="ARBA00022475"/>
    </source>
</evidence>
<feature type="transmembrane region" description="Helical" evidence="10">
    <location>
        <begin position="31"/>
        <end position="50"/>
    </location>
</feature>